<protein>
    <submittedName>
        <fullName evidence="1">Uncharacterized protein</fullName>
    </submittedName>
</protein>
<evidence type="ECO:0000313" key="1">
    <source>
        <dbReference type="EMBL" id="KYM96546.1"/>
    </source>
</evidence>
<dbReference type="Proteomes" id="UP000078542">
    <property type="component" value="Unassembled WGS sequence"/>
</dbReference>
<sequence>SRTRCSHMSVSRKGERRRDVLSTRLTTFDIFTVIDVRNISRAVLPGLGTEPTEDIGDVGLTPLVELALKPLDV</sequence>
<keyword evidence="2" id="KW-1185">Reference proteome</keyword>
<gene>
    <name evidence="1" type="ORF">ALC62_12810</name>
</gene>
<name>A0A151IAQ4_9HYME</name>
<proteinExistence type="predicted"/>
<dbReference type="EMBL" id="KQ978192">
    <property type="protein sequence ID" value="KYM96546.1"/>
    <property type="molecule type" value="Genomic_DNA"/>
</dbReference>
<accession>A0A151IAQ4</accession>
<feature type="non-terminal residue" evidence="1">
    <location>
        <position position="1"/>
    </location>
</feature>
<organism evidence="1 2">
    <name type="scientific">Cyphomyrmex costatus</name>
    <dbReference type="NCBI Taxonomy" id="456900"/>
    <lineage>
        <taxon>Eukaryota</taxon>
        <taxon>Metazoa</taxon>
        <taxon>Ecdysozoa</taxon>
        <taxon>Arthropoda</taxon>
        <taxon>Hexapoda</taxon>
        <taxon>Insecta</taxon>
        <taxon>Pterygota</taxon>
        <taxon>Neoptera</taxon>
        <taxon>Endopterygota</taxon>
        <taxon>Hymenoptera</taxon>
        <taxon>Apocrita</taxon>
        <taxon>Aculeata</taxon>
        <taxon>Formicoidea</taxon>
        <taxon>Formicidae</taxon>
        <taxon>Myrmicinae</taxon>
        <taxon>Cyphomyrmex</taxon>
    </lineage>
</organism>
<evidence type="ECO:0000313" key="2">
    <source>
        <dbReference type="Proteomes" id="UP000078542"/>
    </source>
</evidence>
<dbReference type="AlphaFoldDB" id="A0A151IAQ4"/>
<reference evidence="1 2" key="1">
    <citation type="submission" date="2016-03" db="EMBL/GenBank/DDBJ databases">
        <title>Cyphomyrmex costatus WGS genome.</title>
        <authorList>
            <person name="Nygaard S."/>
            <person name="Hu H."/>
            <person name="Boomsma J."/>
            <person name="Zhang G."/>
        </authorList>
    </citation>
    <scope>NUCLEOTIDE SEQUENCE [LARGE SCALE GENOMIC DNA]</scope>
    <source>
        <strain evidence="1">MS0001</strain>
        <tissue evidence="1">Whole body</tissue>
    </source>
</reference>